<dbReference type="AlphaFoldDB" id="A0A0B8NNV7"/>
<dbReference type="InterPro" id="IPR029069">
    <property type="entry name" value="HotDog_dom_sf"/>
</dbReference>
<accession>A0A0B8NNV7</accession>
<dbReference type="SUPFAM" id="SSF54637">
    <property type="entry name" value="Thioesterase/thiol ester dehydrase-isomerase"/>
    <property type="match status" value="1"/>
</dbReference>
<dbReference type="Gene3D" id="3.10.129.10">
    <property type="entry name" value="Hotdog Thioesterase"/>
    <property type="match status" value="1"/>
</dbReference>
<proteinExistence type="predicted"/>
<organism evidence="1 2">
    <name type="scientific">Vibrio ishigakensis</name>
    <dbReference type="NCBI Taxonomy" id="1481914"/>
    <lineage>
        <taxon>Bacteria</taxon>
        <taxon>Pseudomonadati</taxon>
        <taxon>Pseudomonadota</taxon>
        <taxon>Gammaproteobacteria</taxon>
        <taxon>Vibrionales</taxon>
        <taxon>Vibrionaceae</taxon>
        <taxon>Vibrio</taxon>
    </lineage>
</organism>
<protein>
    <submittedName>
        <fullName evidence="1">Uncharacterized protein</fullName>
    </submittedName>
</protein>
<keyword evidence="2" id="KW-1185">Reference proteome</keyword>
<evidence type="ECO:0000313" key="2">
    <source>
        <dbReference type="Proteomes" id="UP000031671"/>
    </source>
</evidence>
<name>A0A0B8NNV7_9VIBR</name>
<reference evidence="1 2" key="1">
    <citation type="submission" date="2015-01" db="EMBL/GenBank/DDBJ databases">
        <title>Vibrio sp. C1 JCM 19231 whole genome shotgun sequence.</title>
        <authorList>
            <person name="Sawabe T."/>
            <person name="Meirelles P."/>
            <person name="Feng G."/>
            <person name="Sayaka M."/>
            <person name="Hattori M."/>
            <person name="Ohkuma M."/>
        </authorList>
    </citation>
    <scope>NUCLEOTIDE SEQUENCE [LARGE SCALE GENOMIC DNA]</scope>
    <source>
        <strain evidence="2">JCM 19231</strain>
    </source>
</reference>
<sequence length="55" mass="6305">MEYEIVSQTKIKTCAKGSAKMVMFDFNKNRKVSIPEKLRNAIEQIESKPSCLANR</sequence>
<evidence type="ECO:0000313" key="1">
    <source>
        <dbReference type="EMBL" id="GAM56270.1"/>
    </source>
</evidence>
<comment type="caution">
    <text evidence="1">The sequence shown here is derived from an EMBL/GenBank/DDBJ whole genome shotgun (WGS) entry which is preliminary data.</text>
</comment>
<dbReference type="Proteomes" id="UP000031671">
    <property type="component" value="Unassembled WGS sequence"/>
</dbReference>
<reference evidence="1 2" key="2">
    <citation type="submission" date="2015-01" db="EMBL/GenBank/DDBJ databases">
        <authorList>
            <consortium name="NBRP consortium"/>
            <person name="Sawabe T."/>
            <person name="Meirelles P."/>
            <person name="Feng G."/>
            <person name="Sayaka M."/>
            <person name="Hattori M."/>
            <person name="Ohkuma M."/>
        </authorList>
    </citation>
    <scope>NUCLEOTIDE SEQUENCE [LARGE SCALE GENOMIC DNA]</scope>
    <source>
        <strain evidence="2">JCM 19231</strain>
    </source>
</reference>
<gene>
    <name evidence="1" type="ORF">JCM19231_2524</name>
</gene>
<dbReference type="EMBL" id="BBRZ01000026">
    <property type="protein sequence ID" value="GAM56270.1"/>
    <property type="molecule type" value="Genomic_DNA"/>
</dbReference>